<evidence type="ECO:0000313" key="2">
    <source>
        <dbReference type="Proteomes" id="UP001181693"/>
    </source>
</evidence>
<reference evidence="1" key="1">
    <citation type="thesis" date="2020" institute="ProQuest LLC" country="789 East Eisenhower Parkway, Ann Arbor, MI, USA">
        <title>Comparative Genomics and Chromosome Evolution.</title>
        <authorList>
            <person name="Mudd A.B."/>
        </authorList>
    </citation>
    <scope>NUCLEOTIDE SEQUENCE</scope>
    <source>
        <strain evidence="1">1538</strain>
        <tissue evidence="1">Blood</tissue>
    </source>
</reference>
<comment type="caution">
    <text evidence="1">The sequence shown here is derived from an EMBL/GenBank/DDBJ whole genome shotgun (WGS) entry which is preliminary data.</text>
</comment>
<protein>
    <submittedName>
        <fullName evidence="1">Uncharacterized protein</fullName>
    </submittedName>
</protein>
<dbReference type="AlphaFoldDB" id="A0AAV2ZXN9"/>
<keyword evidence="2" id="KW-1185">Reference proteome</keyword>
<name>A0AAV2ZXN9_PYXAD</name>
<dbReference type="Proteomes" id="UP001181693">
    <property type="component" value="Unassembled WGS sequence"/>
</dbReference>
<accession>A0AAV2ZXN9</accession>
<sequence length="87" mass="10321">MLLQAPITIRICNIYFREPDTIFFRHKNLVTIYEQCSFCNQLEMLMFCHAIKCSSLIIYAVKNAFKSPIQVNIIYLLMWPDLLCTLR</sequence>
<dbReference type="EMBL" id="DYDO01000011">
    <property type="protein sequence ID" value="DBA16260.1"/>
    <property type="molecule type" value="Genomic_DNA"/>
</dbReference>
<proteinExistence type="predicted"/>
<organism evidence="1 2">
    <name type="scientific">Pyxicephalus adspersus</name>
    <name type="common">African bullfrog</name>
    <dbReference type="NCBI Taxonomy" id="30357"/>
    <lineage>
        <taxon>Eukaryota</taxon>
        <taxon>Metazoa</taxon>
        <taxon>Chordata</taxon>
        <taxon>Craniata</taxon>
        <taxon>Vertebrata</taxon>
        <taxon>Euteleostomi</taxon>
        <taxon>Amphibia</taxon>
        <taxon>Batrachia</taxon>
        <taxon>Anura</taxon>
        <taxon>Neobatrachia</taxon>
        <taxon>Ranoidea</taxon>
        <taxon>Pyxicephalidae</taxon>
        <taxon>Pyxicephalinae</taxon>
        <taxon>Pyxicephalus</taxon>
    </lineage>
</organism>
<gene>
    <name evidence="1" type="ORF">GDO54_003672</name>
</gene>
<evidence type="ECO:0000313" key="1">
    <source>
        <dbReference type="EMBL" id="DBA16260.1"/>
    </source>
</evidence>